<evidence type="ECO:0000313" key="1">
    <source>
        <dbReference type="EMBL" id="GGZ54604.1"/>
    </source>
</evidence>
<comment type="caution">
    <text evidence="1">The sequence shown here is derived from an EMBL/GenBank/DDBJ whole genome shotgun (WGS) entry which is preliminary data.</text>
</comment>
<proteinExistence type="predicted"/>
<gene>
    <name evidence="1" type="ORF">GCM10008101_04860</name>
</gene>
<reference evidence="2" key="1">
    <citation type="journal article" date="2019" name="Int. J. Syst. Evol. Microbiol.">
        <title>The Global Catalogue of Microorganisms (GCM) 10K type strain sequencing project: providing services to taxonomists for standard genome sequencing and annotation.</title>
        <authorList>
            <consortium name="The Broad Institute Genomics Platform"/>
            <consortium name="The Broad Institute Genome Sequencing Center for Infectious Disease"/>
            <person name="Wu L."/>
            <person name="Ma J."/>
        </authorList>
    </citation>
    <scope>NUCLEOTIDE SEQUENCE [LARGE SCALE GENOMIC DNA]</scope>
    <source>
        <strain evidence="2">KCTC 22558</strain>
    </source>
</reference>
<dbReference type="Proteomes" id="UP000643403">
    <property type="component" value="Unassembled WGS sequence"/>
</dbReference>
<keyword evidence="2" id="KW-1185">Reference proteome</keyword>
<protein>
    <submittedName>
        <fullName evidence="1">Uncharacterized protein</fullName>
    </submittedName>
</protein>
<name>A0ABQ3BQU2_9GAMM</name>
<accession>A0ABQ3BQU2</accession>
<dbReference type="RefSeq" id="WP_189446735.1">
    <property type="nucleotide sequence ID" value="NZ_BMXY01000001.1"/>
</dbReference>
<evidence type="ECO:0000313" key="2">
    <source>
        <dbReference type="Proteomes" id="UP000643403"/>
    </source>
</evidence>
<dbReference type="EMBL" id="BMXY01000001">
    <property type="protein sequence ID" value="GGZ54604.1"/>
    <property type="molecule type" value="Genomic_DNA"/>
</dbReference>
<sequence>MKVQFESGRLRLRVGNAELAALRAGDTLAVALDWPGRPWRLALDAGDSLGFEITARDVTLALPRADLDALAARLPARDGLRYALELPSGPLELRFEVDLHDGRVRPR</sequence>
<organism evidence="1 2">
    <name type="scientific">Cognatilysobacter xinjiangensis</name>
    <dbReference type="NCBI Taxonomy" id="546892"/>
    <lineage>
        <taxon>Bacteria</taxon>
        <taxon>Pseudomonadati</taxon>
        <taxon>Pseudomonadota</taxon>
        <taxon>Gammaproteobacteria</taxon>
        <taxon>Lysobacterales</taxon>
        <taxon>Lysobacteraceae</taxon>
        <taxon>Cognatilysobacter</taxon>
    </lineage>
</organism>